<sequence>MLAGILSTAMALTSGVSGPLADVFLVRSVLTRHQVLSTKAALQMFSHLSKVLFYGGRS</sequence>
<organism evidence="1">
    <name type="scientific">Phenylobacterium glaciei</name>
    <dbReference type="NCBI Taxonomy" id="2803784"/>
    <lineage>
        <taxon>Bacteria</taxon>
        <taxon>Pseudomonadati</taxon>
        <taxon>Pseudomonadota</taxon>
        <taxon>Alphaproteobacteria</taxon>
        <taxon>Caulobacterales</taxon>
        <taxon>Caulobacteraceae</taxon>
        <taxon>Phenylobacterium</taxon>
    </lineage>
</organism>
<evidence type="ECO:0000313" key="1">
    <source>
        <dbReference type="EMBL" id="QQZ50751.1"/>
    </source>
</evidence>
<accession>A0A974P3Y3</accession>
<gene>
    <name evidence="1" type="ORF">JKL49_05085</name>
</gene>
<proteinExistence type="predicted"/>
<protein>
    <submittedName>
        <fullName evidence="1">Uncharacterized protein</fullName>
    </submittedName>
</protein>
<name>A0A974P3Y3_9CAUL</name>
<dbReference type="EMBL" id="CP068570">
    <property type="protein sequence ID" value="QQZ50751.1"/>
    <property type="molecule type" value="Genomic_DNA"/>
</dbReference>
<reference evidence="1" key="1">
    <citation type="submission" date="2021-01" db="EMBL/GenBank/DDBJ databases">
        <title>Genome sequence of Phenylobacterium sp. 20VBR1 isolated from a valley glaceir, Ny-Alesund, Svalbard.</title>
        <authorList>
            <person name="Thomas F.A."/>
            <person name="Krishnan K.P."/>
            <person name="Sinha R.K."/>
        </authorList>
    </citation>
    <scope>NUCLEOTIDE SEQUENCE</scope>
    <source>
        <strain evidence="1">20VBR1</strain>
    </source>
</reference>
<dbReference type="AlphaFoldDB" id="A0A974P3Y3"/>